<keyword evidence="2" id="KW-0472">Membrane</keyword>
<evidence type="ECO:0000256" key="2">
    <source>
        <dbReference type="SAM" id="Phobius"/>
    </source>
</evidence>
<feature type="transmembrane region" description="Helical" evidence="2">
    <location>
        <begin position="23"/>
        <end position="45"/>
    </location>
</feature>
<keyword evidence="2" id="KW-0812">Transmembrane</keyword>
<protein>
    <submittedName>
        <fullName evidence="3">Uncharacterized protein</fullName>
    </submittedName>
</protein>
<feature type="compositionally biased region" description="Basic and acidic residues" evidence="1">
    <location>
        <begin position="98"/>
        <end position="110"/>
    </location>
</feature>
<keyword evidence="2" id="KW-1133">Transmembrane helix</keyword>
<dbReference type="Proteomes" id="UP000601223">
    <property type="component" value="Unassembled WGS sequence"/>
</dbReference>
<accession>A0A8J3NHE5</accession>
<organism evidence="3 4">
    <name type="scientific">Catellatospora bangladeshensis</name>
    <dbReference type="NCBI Taxonomy" id="310355"/>
    <lineage>
        <taxon>Bacteria</taxon>
        <taxon>Bacillati</taxon>
        <taxon>Actinomycetota</taxon>
        <taxon>Actinomycetes</taxon>
        <taxon>Micromonosporales</taxon>
        <taxon>Micromonosporaceae</taxon>
        <taxon>Catellatospora</taxon>
    </lineage>
</organism>
<reference evidence="3 4" key="1">
    <citation type="submission" date="2021-01" db="EMBL/GenBank/DDBJ databases">
        <title>Whole genome shotgun sequence of Catellatospora bangladeshensis NBRC 107357.</title>
        <authorList>
            <person name="Komaki H."/>
            <person name="Tamura T."/>
        </authorList>
    </citation>
    <scope>NUCLEOTIDE SEQUENCE [LARGE SCALE GENOMIC DNA]</scope>
    <source>
        <strain evidence="3 4">NBRC 107357</strain>
    </source>
</reference>
<evidence type="ECO:0000256" key="1">
    <source>
        <dbReference type="SAM" id="MobiDB-lite"/>
    </source>
</evidence>
<evidence type="ECO:0000313" key="3">
    <source>
        <dbReference type="EMBL" id="GIF81162.1"/>
    </source>
</evidence>
<dbReference type="EMBL" id="BONF01000011">
    <property type="protein sequence ID" value="GIF81162.1"/>
    <property type="molecule type" value="Genomic_DNA"/>
</dbReference>
<sequence>MTELAEADLPSERLGPPAACATAAHPAVAIIAVASASATVLIGFFRLITVLFHRDGAPGRGCDRRGVHPAWWPGVPRTVSGTGRSTWCYVRGRIDRGREGTGGHRDEHRQVSGPAGELAQAVDKTKHRFVEILHYVGSNVTDVLPVRQHFGLHWYGGHPADRTVRVTPVRNS</sequence>
<feature type="region of interest" description="Disordered" evidence="1">
    <location>
        <begin position="98"/>
        <end position="118"/>
    </location>
</feature>
<proteinExistence type="predicted"/>
<evidence type="ECO:0000313" key="4">
    <source>
        <dbReference type="Proteomes" id="UP000601223"/>
    </source>
</evidence>
<dbReference type="AlphaFoldDB" id="A0A8J3NHE5"/>
<comment type="caution">
    <text evidence="3">The sequence shown here is derived from an EMBL/GenBank/DDBJ whole genome shotgun (WGS) entry which is preliminary data.</text>
</comment>
<name>A0A8J3NHE5_9ACTN</name>
<gene>
    <name evidence="3" type="ORF">Cba03nite_25110</name>
</gene>
<keyword evidence="4" id="KW-1185">Reference proteome</keyword>